<organism evidence="1">
    <name type="scientific">Brassica napus</name>
    <name type="common">Rape</name>
    <dbReference type="NCBI Taxonomy" id="3708"/>
    <lineage>
        <taxon>Eukaryota</taxon>
        <taxon>Viridiplantae</taxon>
        <taxon>Streptophyta</taxon>
        <taxon>Embryophyta</taxon>
        <taxon>Tracheophyta</taxon>
        <taxon>Spermatophyta</taxon>
        <taxon>Magnoliopsida</taxon>
        <taxon>eudicotyledons</taxon>
        <taxon>Gunneridae</taxon>
        <taxon>Pentapetalae</taxon>
        <taxon>rosids</taxon>
        <taxon>malvids</taxon>
        <taxon>Brassicales</taxon>
        <taxon>Brassicaceae</taxon>
        <taxon>Brassiceae</taxon>
        <taxon>Brassica</taxon>
    </lineage>
</organism>
<proteinExistence type="predicted"/>
<protein>
    <submittedName>
        <fullName evidence="1">(rape) hypothetical protein</fullName>
    </submittedName>
</protein>
<reference evidence="1" key="1">
    <citation type="submission" date="2021-01" db="EMBL/GenBank/DDBJ databases">
        <authorList>
            <consortium name="Genoscope - CEA"/>
            <person name="William W."/>
        </authorList>
    </citation>
    <scope>NUCLEOTIDE SEQUENCE</scope>
</reference>
<dbReference type="AlphaFoldDB" id="A0A816NTT4"/>
<sequence>MSVSQIRLFYIHPAELLRSLLQKGCFALHCVCSLLSLRMMPKRVQLASGVSLAVNQKLCS</sequence>
<gene>
    <name evidence="1" type="ORF">DARMORV10_A09P16120.1</name>
</gene>
<accession>A0A816NTT4</accession>
<evidence type="ECO:0000313" key="1">
    <source>
        <dbReference type="EMBL" id="CAF2039981.1"/>
    </source>
</evidence>
<dbReference type="EMBL" id="HG994363">
    <property type="protein sequence ID" value="CAF2039981.1"/>
    <property type="molecule type" value="Genomic_DNA"/>
</dbReference>
<dbReference type="Proteomes" id="UP001295469">
    <property type="component" value="Chromosome A09"/>
</dbReference>
<name>A0A816NTT4_BRANA</name>